<protein>
    <submittedName>
        <fullName evidence="6">Norsolorinic acid reductase, putative</fullName>
    </submittedName>
</protein>
<dbReference type="STRING" id="441959.B8M7P4"/>
<dbReference type="PANTHER" id="PTHR43364">
    <property type="entry name" value="NADH-SPECIFIC METHYLGLYOXAL REDUCTASE-RELATED"/>
    <property type="match status" value="1"/>
</dbReference>
<dbReference type="HOGENOM" id="CLU_1120748_0_0_1"/>
<dbReference type="RefSeq" id="XP_002480031.1">
    <property type="nucleotide sequence ID" value="XM_002479986.1"/>
</dbReference>
<dbReference type="EMBL" id="EQ962654">
    <property type="protein sequence ID" value="EED19597.1"/>
    <property type="molecule type" value="Genomic_DNA"/>
</dbReference>
<keyword evidence="1" id="KW-0521">NADP</keyword>
<gene>
    <name evidence="6" type="ORF">TSTA_028790</name>
</gene>
<dbReference type="eggNOG" id="KOG1575">
    <property type="taxonomic scope" value="Eukaryota"/>
</dbReference>
<dbReference type="InterPro" id="IPR036812">
    <property type="entry name" value="NAD(P)_OxRdtase_dom_sf"/>
</dbReference>
<feature type="domain" description="NADP-dependent oxidoreductase" evidence="5">
    <location>
        <begin position="51"/>
        <end position="172"/>
    </location>
</feature>
<proteinExistence type="inferred from homology"/>
<evidence type="ECO:0000313" key="7">
    <source>
        <dbReference type="Proteomes" id="UP000001745"/>
    </source>
</evidence>
<dbReference type="GeneID" id="8098998"/>
<dbReference type="Pfam" id="PF00248">
    <property type="entry name" value="Aldo_ket_red"/>
    <property type="match status" value="1"/>
</dbReference>
<dbReference type="PANTHER" id="PTHR43364:SF9">
    <property type="entry name" value="OXIDOREDUCTASE"/>
    <property type="match status" value="1"/>
</dbReference>
<evidence type="ECO:0000256" key="4">
    <source>
        <dbReference type="SAM" id="MobiDB-lite"/>
    </source>
</evidence>
<dbReference type="SUPFAM" id="SSF51430">
    <property type="entry name" value="NAD(P)-linked oxidoreductase"/>
    <property type="match status" value="1"/>
</dbReference>
<keyword evidence="2" id="KW-0560">Oxidoreductase</keyword>
<dbReference type="PhylomeDB" id="B8M7P4"/>
<feature type="compositionally biased region" description="Basic and acidic residues" evidence="4">
    <location>
        <begin position="229"/>
        <end position="238"/>
    </location>
</feature>
<dbReference type="Gene3D" id="3.20.20.100">
    <property type="entry name" value="NADP-dependent oxidoreductase domain"/>
    <property type="match status" value="1"/>
</dbReference>
<dbReference type="InterPro" id="IPR023210">
    <property type="entry name" value="NADP_OxRdtase_dom"/>
</dbReference>
<dbReference type="VEuPathDB" id="FungiDB:TSTA_028790"/>
<dbReference type="InParanoid" id="B8M7P4"/>
<evidence type="ECO:0000256" key="1">
    <source>
        <dbReference type="ARBA" id="ARBA00022857"/>
    </source>
</evidence>
<accession>B8M7P4</accession>
<name>B8M7P4_TALSN</name>
<dbReference type="InterPro" id="IPR050523">
    <property type="entry name" value="AKR_Detox_Biosynth"/>
</dbReference>
<dbReference type="AlphaFoldDB" id="B8M7P4"/>
<evidence type="ECO:0000256" key="3">
    <source>
        <dbReference type="ARBA" id="ARBA00038157"/>
    </source>
</evidence>
<sequence length="248" mass="27365">MKQQQPSGQASKSLDATKVEYVRLGSSGLRVSRPMGAMGMSLTGTSPYANWLLNKEESLKVLQAAYDNGIDTWDTLNVVIMTKCGFVVEENDTNLGHGFPDLLAKNKDYVNHGGLSRTAILKSVDASLARLGTTYIDLLRFDYITTLEETTRALHDVVQAGKVRYIGTSSITLVAPILWEDWLVDKPARSKGPAAHEQVALEWHKNKDTVLIVGLNSVERVEETAGLREKQLTDDEKYQPSPASFVRA</sequence>
<keyword evidence="7" id="KW-1185">Reference proteome</keyword>
<dbReference type="GO" id="GO:0016491">
    <property type="term" value="F:oxidoreductase activity"/>
    <property type="evidence" value="ECO:0007669"/>
    <property type="project" value="UniProtKB-KW"/>
</dbReference>
<feature type="region of interest" description="Disordered" evidence="4">
    <location>
        <begin position="229"/>
        <end position="248"/>
    </location>
</feature>
<evidence type="ECO:0000259" key="5">
    <source>
        <dbReference type="Pfam" id="PF00248"/>
    </source>
</evidence>
<evidence type="ECO:0000256" key="2">
    <source>
        <dbReference type="ARBA" id="ARBA00023002"/>
    </source>
</evidence>
<evidence type="ECO:0000313" key="6">
    <source>
        <dbReference type="EMBL" id="EED19597.1"/>
    </source>
</evidence>
<reference evidence="7" key="1">
    <citation type="journal article" date="2015" name="Genome Announc.">
        <title>Genome sequence of the AIDS-associated pathogen Penicillium marneffei (ATCC18224) and its near taxonomic relative Talaromyces stipitatus (ATCC10500).</title>
        <authorList>
            <person name="Nierman W.C."/>
            <person name="Fedorova-Abrams N.D."/>
            <person name="Andrianopoulos A."/>
        </authorList>
    </citation>
    <scope>NUCLEOTIDE SEQUENCE [LARGE SCALE GENOMIC DNA]</scope>
    <source>
        <strain evidence="7">ATCC 10500 / CBS 375.48 / QM 6759 / NRRL 1006</strain>
    </source>
</reference>
<organism evidence="6 7">
    <name type="scientific">Talaromyces stipitatus (strain ATCC 10500 / CBS 375.48 / QM 6759 / NRRL 1006)</name>
    <name type="common">Penicillium stipitatum</name>
    <dbReference type="NCBI Taxonomy" id="441959"/>
    <lineage>
        <taxon>Eukaryota</taxon>
        <taxon>Fungi</taxon>
        <taxon>Dikarya</taxon>
        <taxon>Ascomycota</taxon>
        <taxon>Pezizomycotina</taxon>
        <taxon>Eurotiomycetes</taxon>
        <taxon>Eurotiomycetidae</taxon>
        <taxon>Eurotiales</taxon>
        <taxon>Trichocomaceae</taxon>
        <taxon>Talaromyces</taxon>
        <taxon>Talaromyces sect. Talaromyces</taxon>
    </lineage>
</organism>
<comment type="similarity">
    <text evidence="3">Belongs to the aldo/keto reductase family. Aldo/keto reductase 2 subfamily.</text>
</comment>
<dbReference type="Proteomes" id="UP000001745">
    <property type="component" value="Unassembled WGS sequence"/>
</dbReference>
<dbReference type="OrthoDB" id="48988at2759"/>